<evidence type="ECO:0000313" key="1">
    <source>
        <dbReference type="EMBL" id="MBW87358.1"/>
    </source>
</evidence>
<reference evidence="1" key="1">
    <citation type="submission" date="2018-02" db="EMBL/GenBank/DDBJ databases">
        <title>Rhizophora mucronata_Transcriptome.</title>
        <authorList>
            <person name="Meera S.P."/>
            <person name="Sreeshan A."/>
            <person name="Augustine A."/>
        </authorList>
    </citation>
    <scope>NUCLEOTIDE SEQUENCE</scope>
    <source>
        <tissue evidence="1">Leaf</tissue>
    </source>
</reference>
<accession>A0A2P2J1J9</accession>
<name>A0A2P2J1J9_RHIMU</name>
<dbReference type="AlphaFoldDB" id="A0A2P2J1J9"/>
<proteinExistence type="predicted"/>
<protein>
    <submittedName>
        <fullName evidence="1">Uncharacterized protein</fullName>
    </submittedName>
</protein>
<dbReference type="EMBL" id="GGEC01006875">
    <property type="protein sequence ID" value="MBW87358.1"/>
    <property type="molecule type" value="Transcribed_RNA"/>
</dbReference>
<sequence>MKNTIENNDTLPRQKQLIIVLCTKEDHKITVHWRTPFPFLSYLRYHHSKSSVVIETRSNTSAAESPSGNR</sequence>
<organism evidence="1">
    <name type="scientific">Rhizophora mucronata</name>
    <name type="common">Asiatic mangrove</name>
    <dbReference type="NCBI Taxonomy" id="61149"/>
    <lineage>
        <taxon>Eukaryota</taxon>
        <taxon>Viridiplantae</taxon>
        <taxon>Streptophyta</taxon>
        <taxon>Embryophyta</taxon>
        <taxon>Tracheophyta</taxon>
        <taxon>Spermatophyta</taxon>
        <taxon>Magnoliopsida</taxon>
        <taxon>eudicotyledons</taxon>
        <taxon>Gunneridae</taxon>
        <taxon>Pentapetalae</taxon>
        <taxon>rosids</taxon>
        <taxon>fabids</taxon>
        <taxon>Malpighiales</taxon>
        <taxon>Rhizophoraceae</taxon>
        <taxon>Rhizophora</taxon>
    </lineage>
</organism>